<feature type="chain" id="PRO_5044897054" evidence="2">
    <location>
        <begin position="17"/>
        <end position="90"/>
    </location>
</feature>
<reference evidence="3 4" key="1">
    <citation type="journal article" date="2023" name="Sci. Data">
        <title>Genome assembly of the Korean intertidal mud-creeper Batillaria attramentaria.</title>
        <authorList>
            <person name="Patra A.K."/>
            <person name="Ho P.T."/>
            <person name="Jun S."/>
            <person name="Lee S.J."/>
            <person name="Kim Y."/>
            <person name="Won Y.J."/>
        </authorList>
    </citation>
    <scope>NUCLEOTIDE SEQUENCE [LARGE SCALE GENOMIC DNA]</scope>
    <source>
        <strain evidence="3">Wonlab-2016</strain>
    </source>
</reference>
<evidence type="ECO:0000256" key="1">
    <source>
        <dbReference type="SAM" id="Phobius"/>
    </source>
</evidence>
<organism evidence="3 4">
    <name type="scientific">Batillaria attramentaria</name>
    <dbReference type="NCBI Taxonomy" id="370345"/>
    <lineage>
        <taxon>Eukaryota</taxon>
        <taxon>Metazoa</taxon>
        <taxon>Spiralia</taxon>
        <taxon>Lophotrochozoa</taxon>
        <taxon>Mollusca</taxon>
        <taxon>Gastropoda</taxon>
        <taxon>Caenogastropoda</taxon>
        <taxon>Sorbeoconcha</taxon>
        <taxon>Cerithioidea</taxon>
        <taxon>Batillariidae</taxon>
        <taxon>Batillaria</taxon>
    </lineage>
</organism>
<dbReference type="EMBL" id="JACVVK020000053">
    <property type="protein sequence ID" value="KAK7498054.1"/>
    <property type="molecule type" value="Genomic_DNA"/>
</dbReference>
<name>A0ABD0LGH3_9CAEN</name>
<evidence type="ECO:0000313" key="4">
    <source>
        <dbReference type="Proteomes" id="UP001519460"/>
    </source>
</evidence>
<keyword evidence="1" id="KW-0472">Membrane</keyword>
<proteinExistence type="predicted"/>
<keyword evidence="1" id="KW-0812">Transmembrane</keyword>
<keyword evidence="1" id="KW-1133">Transmembrane helix</keyword>
<feature type="transmembrane region" description="Helical" evidence="1">
    <location>
        <begin position="53"/>
        <end position="75"/>
    </location>
</feature>
<accession>A0ABD0LGH3</accession>
<evidence type="ECO:0000313" key="3">
    <source>
        <dbReference type="EMBL" id="KAK7498054.1"/>
    </source>
</evidence>
<protein>
    <submittedName>
        <fullName evidence="3">Uncharacterized protein</fullName>
    </submittedName>
</protein>
<evidence type="ECO:0000256" key="2">
    <source>
        <dbReference type="SAM" id="SignalP"/>
    </source>
</evidence>
<sequence>MILSIRVLLLFPLTNSFTTTETQSCSWFKSGIATIIMQVFGNDVSNYVAETTALLASSGYCSSFLCAVILGRLAVCKRKLYAKTDLRNAA</sequence>
<keyword evidence="4" id="KW-1185">Reference proteome</keyword>
<dbReference type="Proteomes" id="UP001519460">
    <property type="component" value="Unassembled WGS sequence"/>
</dbReference>
<dbReference type="AlphaFoldDB" id="A0ABD0LGH3"/>
<gene>
    <name evidence="3" type="ORF">BaRGS_00010642</name>
</gene>
<keyword evidence="2" id="KW-0732">Signal</keyword>
<feature type="signal peptide" evidence="2">
    <location>
        <begin position="1"/>
        <end position="16"/>
    </location>
</feature>
<comment type="caution">
    <text evidence="3">The sequence shown here is derived from an EMBL/GenBank/DDBJ whole genome shotgun (WGS) entry which is preliminary data.</text>
</comment>